<protein>
    <submittedName>
        <fullName evidence="13">TATA box-binding protein-associated factor RNA polymerase I subunit B</fullName>
    </submittedName>
</protein>
<dbReference type="PANTHER" id="PTHR31576:SF2">
    <property type="entry name" value="TATA BOX-BINDING PROTEIN-ASSOCIATED FACTOR RNA POLYMERASE I SUBUNIT B"/>
    <property type="match status" value="1"/>
</dbReference>
<dbReference type="PANTHER" id="PTHR31576">
    <property type="entry name" value="TATA BOX-BINDING PROTEIN-ASSOCIATED FACTOR RNA POLYMERASE I SUBUNIT B"/>
    <property type="match status" value="1"/>
</dbReference>
<dbReference type="InterPro" id="IPR021752">
    <property type="entry name" value="TF_Rrn7_Zf"/>
</dbReference>
<keyword evidence="9" id="KW-0539">Nucleus</keyword>
<evidence type="ECO:0000256" key="7">
    <source>
        <dbReference type="ARBA" id="ARBA00023125"/>
    </source>
</evidence>
<evidence type="ECO:0000256" key="10">
    <source>
        <dbReference type="SAM" id="MobiDB-lite"/>
    </source>
</evidence>
<accession>A0ABD1X0F6</accession>
<evidence type="ECO:0000256" key="6">
    <source>
        <dbReference type="ARBA" id="ARBA00023015"/>
    </source>
</evidence>
<organism evidence="13 14">
    <name type="scientific">Forsythia ovata</name>
    <dbReference type="NCBI Taxonomy" id="205694"/>
    <lineage>
        <taxon>Eukaryota</taxon>
        <taxon>Viridiplantae</taxon>
        <taxon>Streptophyta</taxon>
        <taxon>Embryophyta</taxon>
        <taxon>Tracheophyta</taxon>
        <taxon>Spermatophyta</taxon>
        <taxon>Magnoliopsida</taxon>
        <taxon>eudicotyledons</taxon>
        <taxon>Gunneridae</taxon>
        <taxon>Pentapetalae</taxon>
        <taxon>asterids</taxon>
        <taxon>lamiids</taxon>
        <taxon>Lamiales</taxon>
        <taxon>Oleaceae</taxon>
        <taxon>Forsythieae</taxon>
        <taxon>Forsythia</taxon>
    </lineage>
</organism>
<evidence type="ECO:0000313" key="14">
    <source>
        <dbReference type="Proteomes" id="UP001604277"/>
    </source>
</evidence>
<dbReference type="GO" id="GO:0005730">
    <property type="term" value="C:nucleolus"/>
    <property type="evidence" value="ECO:0007669"/>
    <property type="project" value="UniProtKB-SubCell"/>
</dbReference>
<feature type="region of interest" description="Disordered" evidence="10">
    <location>
        <begin position="733"/>
        <end position="774"/>
    </location>
</feature>
<comment type="subcellular location">
    <subcellularLocation>
        <location evidence="1">Nucleus</location>
        <location evidence="1">Nucleolus</location>
    </subcellularLocation>
</comment>
<dbReference type="Proteomes" id="UP001604277">
    <property type="component" value="Unassembled WGS sequence"/>
</dbReference>
<comment type="caution">
    <text evidence="13">The sequence shown here is derived from an EMBL/GenBank/DDBJ whole genome shotgun (WGS) entry which is preliminary data.</text>
</comment>
<keyword evidence="7" id="KW-0238">DNA-binding</keyword>
<evidence type="ECO:0000256" key="9">
    <source>
        <dbReference type="ARBA" id="ARBA00023242"/>
    </source>
</evidence>
<dbReference type="GO" id="GO:0003677">
    <property type="term" value="F:DNA binding"/>
    <property type="evidence" value="ECO:0007669"/>
    <property type="project" value="UniProtKB-KW"/>
</dbReference>
<dbReference type="Pfam" id="PF11781">
    <property type="entry name" value="Zn_ribbon_RRN7"/>
    <property type="match status" value="1"/>
</dbReference>
<keyword evidence="14" id="KW-1185">Reference proteome</keyword>
<reference evidence="14" key="1">
    <citation type="submission" date="2024-07" db="EMBL/GenBank/DDBJ databases">
        <title>Two chromosome-level genome assemblies of Korean endemic species Abeliophyllum distichum and Forsythia ovata (Oleaceae).</title>
        <authorList>
            <person name="Jang H."/>
        </authorList>
    </citation>
    <scope>NUCLEOTIDE SEQUENCE [LARGE SCALE GENOMIC DNA]</scope>
</reference>
<sequence length="902" mass="102424">MNNVSDSFLELDHMISYEGKSKSGRSKFDKKCATFDEAKKNIILKKVAVGGISRESSKKKSQLKLGGLNGSDSRLDVMKSLDKKNHLQPEHGDKRLSKKLYSAPPPSPLFLPLHPLRQLRLLLRPLPGIVRNPSLSRYARFNALQALVLDVLLVVPIEDNFSGSERHRAEDNGVGTFRDFCICGDLFCLWSKAVSCFDQDIMPGRLERICHVCGAVGFNNSDDGYFYCGHCGSQADDVVATGVDEEELFENYSAIHRRTRPIAAEPISQVKLTQSQHLDHHEIPEENIDKLDGDGIGPTGPSDFGSSQKNFSYDEYYTEIRMRYLMGFQIMIQLQCQALVEKFNVSPLIVGIVGPIWLRYLAFTRIMADEWADKAIHESEAQTQGEDDEFELGSKPGAEPVNLLGQRAVMIWYRSLSSTIPLFYSLAISFLVCHVAREAILPTDILKWAIEGKLPYFAASVEIKKQLGSRSKACPISVSRMFRPIHVVSPQKLESMAADVARKIQLELPPVNFYAIASRYCKQLSLPTSKILSVACHTCEWSMPPELYLSANDFRLPTRVCVMSILIAAIRILFDINGYGKWESSLSSSMFSLSQRRKNRDIKHQCSSNLTDDAKDLSSNDLVPDDIKPDVQDARLDVVELLKILEAKYNELSDVYEYSRDLPTYLQYCKDVVFSGLQPLFEDHEEEKLIEELWDFYQNSKDAGTSNSVKVSGLPDKRSRNFNEIKRVRDDPILHEASQNCSTPHHQDNDSQDSTDQDKFSYSAQDPTCGVQPSMESYKDRAIREMKSDMEENRFCYIPPRVNIKNKDYVHYVRKKKGGVYIYAVHADYYILLRSCAKVAQVDIRTMHNGVLSFERRLKWLEKRIDNCVHLKQNSTDYCDYCCDEVVKNTGDDSVPFSQLNT</sequence>
<feature type="domain" description="RRN7-type" evidence="11">
    <location>
        <begin position="208"/>
        <end position="235"/>
    </location>
</feature>
<dbReference type="InterPro" id="IPR033599">
    <property type="entry name" value="TAF1B/Rrn7"/>
</dbReference>
<evidence type="ECO:0000256" key="3">
    <source>
        <dbReference type="ARBA" id="ARBA00022723"/>
    </source>
</evidence>
<dbReference type="InterPro" id="IPR048540">
    <property type="entry name" value="Rrn7_cyclin_N"/>
</dbReference>
<dbReference type="EMBL" id="JBFOLJ010000001">
    <property type="protein sequence ID" value="KAL2555457.1"/>
    <property type="molecule type" value="Genomic_DNA"/>
</dbReference>
<feature type="domain" description="Rrn7/TAF1B N-terminal cyclin" evidence="12">
    <location>
        <begin position="328"/>
        <end position="461"/>
    </location>
</feature>
<keyword evidence="5" id="KW-0862">Zinc</keyword>
<keyword evidence="3" id="KW-0479">Metal-binding</keyword>
<evidence type="ECO:0000256" key="8">
    <source>
        <dbReference type="ARBA" id="ARBA00023163"/>
    </source>
</evidence>
<name>A0ABD1X0F6_9LAMI</name>
<evidence type="ECO:0000256" key="1">
    <source>
        <dbReference type="ARBA" id="ARBA00004604"/>
    </source>
</evidence>
<keyword evidence="4" id="KW-0863">Zinc-finger</keyword>
<keyword evidence="6" id="KW-0805">Transcription regulation</keyword>
<proteinExistence type="inferred from homology"/>
<keyword evidence="8" id="KW-0804">Transcription</keyword>
<dbReference type="AlphaFoldDB" id="A0ABD1X0F6"/>
<evidence type="ECO:0000259" key="12">
    <source>
        <dbReference type="Pfam" id="PF20644"/>
    </source>
</evidence>
<gene>
    <name evidence="13" type="ORF">Fot_00196</name>
</gene>
<comment type="similarity">
    <text evidence="2">Belongs to the RRN7/TAF1B family.</text>
</comment>
<evidence type="ECO:0000256" key="2">
    <source>
        <dbReference type="ARBA" id="ARBA00006899"/>
    </source>
</evidence>
<evidence type="ECO:0000259" key="11">
    <source>
        <dbReference type="Pfam" id="PF11781"/>
    </source>
</evidence>
<evidence type="ECO:0000256" key="5">
    <source>
        <dbReference type="ARBA" id="ARBA00022833"/>
    </source>
</evidence>
<dbReference type="Pfam" id="PF20644">
    <property type="entry name" value="Rrn7_cyclin_N"/>
    <property type="match status" value="1"/>
</dbReference>
<evidence type="ECO:0000313" key="13">
    <source>
        <dbReference type="EMBL" id="KAL2555457.1"/>
    </source>
</evidence>
<evidence type="ECO:0000256" key="4">
    <source>
        <dbReference type="ARBA" id="ARBA00022771"/>
    </source>
</evidence>
<dbReference type="GO" id="GO:0008270">
    <property type="term" value="F:zinc ion binding"/>
    <property type="evidence" value="ECO:0007669"/>
    <property type="project" value="UniProtKB-KW"/>
</dbReference>